<accession>A0AAD6LIC5</accession>
<evidence type="ECO:0000313" key="1">
    <source>
        <dbReference type="EMBL" id="KAJ6960468.1"/>
    </source>
</evidence>
<dbReference type="EMBL" id="JAQIZT010000017">
    <property type="protein sequence ID" value="KAJ6960468.1"/>
    <property type="molecule type" value="Genomic_DNA"/>
</dbReference>
<evidence type="ECO:0000313" key="2">
    <source>
        <dbReference type="Proteomes" id="UP001164929"/>
    </source>
</evidence>
<sequence length="58" mass="6900">MKWRHGYTQDTWSRLLSTETGTSGCYLSRSIDRSVFVLFMQMGLQFRPQFLKDTSKYL</sequence>
<reference evidence="1" key="1">
    <citation type="journal article" date="2023" name="Mol. Ecol. Resour.">
        <title>Chromosome-level genome assembly of a triploid poplar Populus alba 'Berolinensis'.</title>
        <authorList>
            <person name="Chen S."/>
            <person name="Yu Y."/>
            <person name="Wang X."/>
            <person name="Wang S."/>
            <person name="Zhang T."/>
            <person name="Zhou Y."/>
            <person name="He R."/>
            <person name="Meng N."/>
            <person name="Wang Y."/>
            <person name="Liu W."/>
            <person name="Liu Z."/>
            <person name="Liu J."/>
            <person name="Guo Q."/>
            <person name="Huang H."/>
            <person name="Sederoff R.R."/>
            <person name="Wang G."/>
            <person name="Qu G."/>
            <person name="Chen S."/>
        </authorList>
    </citation>
    <scope>NUCLEOTIDE SEQUENCE</scope>
    <source>
        <strain evidence="1">SC-2020</strain>
    </source>
</reference>
<name>A0AAD6LIC5_9ROSI</name>
<organism evidence="1 2">
    <name type="scientific">Populus alba x Populus x berolinensis</name>
    <dbReference type="NCBI Taxonomy" id="444605"/>
    <lineage>
        <taxon>Eukaryota</taxon>
        <taxon>Viridiplantae</taxon>
        <taxon>Streptophyta</taxon>
        <taxon>Embryophyta</taxon>
        <taxon>Tracheophyta</taxon>
        <taxon>Spermatophyta</taxon>
        <taxon>Magnoliopsida</taxon>
        <taxon>eudicotyledons</taxon>
        <taxon>Gunneridae</taxon>
        <taxon>Pentapetalae</taxon>
        <taxon>rosids</taxon>
        <taxon>fabids</taxon>
        <taxon>Malpighiales</taxon>
        <taxon>Salicaceae</taxon>
        <taxon>Saliceae</taxon>
        <taxon>Populus</taxon>
    </lineage>
</organism>
<dbReference type="Proteomes" id="UP001164929">
    <property type="component" value="Chromosome 17"/>
</dbReference>
<comment type="caution">
    <text evidence="1">The sequence shown here is derived from an EMBL/GenBank/DDBJ whole genome shotgun (WGS) entry which is preliminary data.</text>
</comment>
<dbReference type="AlphaFoldDB" id="A0AAD6LIC5"/>
<protein>
    <submittedName>
        <fullName evidence="1">Uncharacterized protein</fullName>
    </submittedName>
</protein>
<gene>
    <name evidence="1" type="ORF">NC653_038487</name>
</gene>
<keyword evidence="2" id="KW-1185">Reference proteome</keyword>
<proteinExistence type="predicted"/>